<evidence type="ECO:0000313" key="1">
    <source>
        <dbReference type="EMBL" id="CAC96511.1"/>
    </source>
</evidence>
<dbReference type="KEGG" id="lin:lin1280"/>
<proteinExistence type="predicted"/>
<name>Q92CA9_LISIN</name>
<reference evidence="1 2" key="1">
    <citation type="journal article" date="2001" name="Science">
        <title>Comparative genomics of Listeria species.</title>
        <authorList>
            <person name="Glaser P."/>
            <person name="Frangeul L."/>
            <person name="Buchrieser C."/>
            <person name="Rusniok C."/>
            <person name="Amend A."/>
            <person name="Baquero F."/>
            <person name="Berche P."/>
            <person name="Bloecker H."/>
            <person name="Brandt P."/>
            <person name="Chakraborty T."/>
            <person name="Charbit A."/>
            <person name="Chetouani F."/>
            <person name="Couve E."/>
            <person name="de Daruvar A."/>
            <person name="Dehoux P."/>
            <person name="Domann E."/>
            <person name="Dominguez-Bernal G."/>
            <person name="Duchaud E."/>
            <person name="Durant L."/>
            <person name="Dussurget O."/>
            <person name="Entian K.-D."/>
            <person name="Fsihi H."/>
            <person name="Garcia-del Portillo F."/>
            <person name="Garrido P."/>
            <person name="Gautier L."/>
            <person name="Goebel W."/>
            <person name="Gomez-Lopez N."/>
            <person name="Hain T."/>
            <person name="Hauf J."/>
            <person name="Jackson D."/>
            <person name="Jones L.-M."/>
            <person name="Kaerst U."/>
            <person name="Kreft J."/>
            <person name="Kuhn M."/>
            <person name="Kunst F."/>
            <person name="Kurapkat G."/>
            <person name="Madueno E."/>
            <person name="Maitournam A."/>
            <person name="Mata Vicente J."/>
            <person name="Ng E."/>
            <person name="Nedjari H."/>
            <person name="Nordsiek G."/>
            <person name="Novella S."/>
            <person name="de Pablos B."/>
            <person name="Perez-Diaz J.-C."/>
            <person name="Purcell R."/>
            <person name="Remmel B."/>
            <person name="Rose M."/>
            <person name="Schlueter T."/>
            <person name="Simoes N."/>
            <person name="Tierrez A."/>
            <person name="Vazquez-Boland J.-A."/>
            <person name="Voss H."/>
            <person name="Wehland J."/>
            <person name="Cossart P."/>
        </authorList>
    </citation>
    <scope>NUCLEOTIDE SEQUENCE [LARGE SCALE GENOMIC DNA]</scope>
    <source>
        <strain evidence="2">ATCC BAA-680 / CLIP 11262</strain>
    </source>
</reference>
<dbReference type="InterPro" id="IPR014986">
    <property type="entry name" value="XkdN-like"/>
</dbReference>
<dbReference type="EMBL" id="AL596168">
    <property type="protein sequence ID" value="CAC96511.1"/>
    <property type="molecule type" value="Genomic_DNA"/>
</dbReference>
<dbReference type="PIR" id="AG1592">
    <property type="entry name" value="AG1592"/>
</dbReference>
<sequence length="162" mass="18451">MVADREIEKVEESNEELVYDITAFLPGKHEEKVKLERAVSNRFKDKNGNVIKFVFENVTSERLEELRKDCTKRIPKGRGRQPEEKFDSDKFQALLALESTVYPKFSSKELLNAYKSPSALEVAKKVLSVPGDYMNWISAASEANGFDDEIDDEAESIELAKN</sequence>
<organism evidence="1 2">
    <name type="scientific">Listeria innocua serovar 6a (strain ATCC BAA-680 / CLIP 11262)</name>
    <dbReference type="NCBI Taxonomy" id="272626"/>
    <lineage>
        <taxon>Bacteria</taxon>
        <taxon>Bacillati</taxon>
        <taxon>Bacillota</taxon>
        <taxon>Bacilli</taxon>
        <taxon>Bacillales</taxon>
        <taxon>Listeriaceae</taxon>
        <taxon>Listeria</taxon>
    </lineage>
</organism>
<dbReference type="OrthoDB" id="1807498at2"/>
<evidence type="ECO:0000313" key="2">
    <source>
        <dbReference type="Proteomes" id="UP000002513"/>
    </source>
</evidence>
<gene>
    <name evidence="1" type="ordered locus">lin1280</name>
</gene>
<dbReference type="STRING" id="272626.gene:17565611"/>
<protein>
    <submittedName>
        <fullName evidence="1">Lin1280 protein</fullName>
    </submittedName>
</protein>
<accession>Q92CA9</accession>
<dbReference type="RefSeq" id="WP_010990893.1">
    <property type="nucleotide sequence ID" value="NC_003212.1"/>
</dbReference>
<dbReference type="Gene3D" id="3.30.2220.30">
    <property type="match status" value="1"/>
</dbReference>
<dbReference type="AlphaFoldDB" id="Q92CA9"/>
<dbReference type="eggNOG" id="ENOG50339DA">
    <property type="taxonomic scope" value="Bacteria"/>
</dbReference>
<dbReference type="InterPro" id="IPR038559">
    <property type="entry name" value="XkdN-like_sf"/>
</dbReference>
<dbReference type="Proteomes" id="UP000002513">
    <property type="component" value="Chromosome"/>
</dbReference>
<dbReference type="HOGENOM" id="CLU_114419_0_0_9"/>
<dbReference type="Pfam" id="PF08890">
    <property type="entry name" value="Phage_TAC_5"/>
    <property type="match status" value="1"/>
</dbReference>